<keyword evidence="4" id="KW-0732">Signal</keyword>
<comment type="catalytic activity">
    <reaction evidence="2">
        <text>2 GTP = 3',3'-c-di-GMP + 2 diphosphate</text>
        <dbReference type="Rhea" id="RHEA:24898"/>
        <dbReference type="ChEBI" id="CHEBI:33019"/>
        <dbReference type="ChEBI" id="CHEBI:37565"/>
        <dbReference type="ChEBI" id="CHEBI:58805"/>
        <dbReference type="EC" id="2.7.7.65"/>
    </reaction>
</comment>
<dbReference type="EMBL" id="BSSU01000011">
    <property type="protein sequence ID" value="GLX82779.1"/>
    <property type="molecule type" value="Genomic_DNA"/>
</dbReference>
<dbReference type="SMART" id="SM00065">
    <property type="entry name" value="GAF"/>
    <property type="match status" value="1"/>
</dbReference>
<dbReference type="Proteomes" id="UP001157133">
    <property type="component" value="Unassembled WGS sequence"/>
</dbReference>
<dbReference type="Gene3D" id="1.25.40.10">
    <property type="entry name" value="Tetratricopeptide repeat domain"/>
    <property type="match status" value="1"/>
</dbReference>
<evidence type="ECO:0000313" key="7">
    <source>
        <dbReference type="Proteomes" id="UP001157133"/>
    </source>
</evidence>
<dbReference type="PROSITE" id="PS50887">
    <property type="entry name" value="GGDEF"/>
    <property type="match status" value="1"/>
</dbReference>
<feature type="transmembrane region" description="Helical" evidence="3">
    <location>
        <begin position="229"/>
        <end position="250"/>
    </location>
</feature>
<dbReference type="NCBIfam" id="TIGR00254">
    <property type="entry name" value="GGDEF"/>
    <property type="match status" value="1"/>
</dbReference>
<keyword evidence="3" id="KW-0472">Membrane</keyword>
<dbReference type="Gene3D" id="3.30.450.40">
    <property type="match status" value="1"/>
</dbReference>
<dbReference type="PANTHER" id="PTHR45138:SF9">
    <property type="entry name" value="DIGUANYLATE CYCLASE DGCM-RELATED"/>
    <property type="match status" value="1"/>
</dbReference>
<feature type="signal peptide" evidence="4">
    <location>
        <begin position="1"/>
        <end position="21"/>
    </location>
</feature>
<evidence type="ECO:0000313" key="6">
    <source>
        <dbReference type="EMBL" id="GLX82779.1"/>
    </source>
</evidence>
<dbReference type="Gene3D" id="3.30.70.270">
    <property type="match status" value="1"/>
</dbReference>
<dbReference type="CDD" id="cd01949">
    <property type="entry name" value="GGDEF"/>
    <property type="match status" value="1"/>
</dbReference>
<evidence type="ECO:0000259" key="5">
    <source>
        <dbReference type="PROSITE" id="PS50887"/>
    </source>
</evidence>
<dbReference type="EC" id="2.7.7.65" evidence="1"/>
<keyword evidence="7" id="KW-1185">Reference proteome</keyword>
<evidence type="ECO:0000256" key="1">
    <source>
        <dbReference type="ARBA" id="ARBA00012528"/>
    </source>
</evidence>
<organism evidence="6 7">
    <name type="scientific">Thalassotalea eurytherma</name>
    <dbReference type="NCBI Taxonomy" id="1144278"/>
    <lineage>
        <taxon>Bacteria</taxon>
        <taxon>Pseudomonadati</taxon>
        <taxon>Pseudomonadota</taxon>
        <taxon>Gammaproteobacteria</taxon>
        <taxon>Alteromonadales</taxon>
        <taxon>Colwelliaceae</taxon>
        <taxon>Thalassotalea</taxon>
    </lineage>
</organism>
<feature type="domain" description="GGDEF" evidence="5">
    <location>
        <begin position="468"/>
        <end position="600"/>
    </location>
</feature>
<dbReference type="InterPro" id="IPR010916">
    <property type="entry name" value="TonB_box_CS"/>
</dbReference>
<dbReference type="PROSITE" id="PS00430">
    <property type="entry name" value="TONB_DEPENDENT_REC_1"/>
    <property type="match status" value="1"/>
</dbReference>
<reference evidence="6 7" key="1">
    <citation type="submission" date="2023-03" db="EMBL/GenBank/DDBJ databases">
        <title>Draft genome sequence of Thalassotalea eurytherma JCM 18482T.</title>
        <authorList>
            <person name="Sawabe T."/>
        </authorList>
    </citation>
    <scope>NUCLEOTIDE SEQUENCE [LARGE SCALE GENOMIC DNA]</scope>
    <source>
        <strain evidence="6 7">JCM 18482</strain>
    </source>
</reference>
<evidence type="ECO:0000256" key="4">
    <source>
        <dbReference type="SAM" id="SignalP"/>
    </source>
</evidence>
<dbReference type="SUPFAM" id="SSF48452">
    <property type="entry name" value="TPR-like"/>
    <property type="match status" value="1"/>
</dbReference>
<dbReference type="SMART" id="SM00267">
    <property type="entry name" value="GGDEF"/>
    <property type="match status" value="1"/>
</dbReference>
<dbReference type="RefSeq" id="WP_284208158.1">
    <property type="nucleotide sequence ID" value="NZ_BSSU01000011.1"/>
</dbReference>
<dbReference type="Pfam" id="PF13185">
    <property type="entry name" value="GAF_2"/>
    <property type="match status" value="1"/>
</dbReference>
<feature type="chain" id="PRO_5046417717" description="diguanylate cyclase" evidence="4">
    <location>
        <begin position="22"/>
        <end position="603"/>
    </location>
</feature>
<dbReference type="InterPro" id="IPR011990">
    <property type="entry name" value="TPR-like_helical_dom_sf"/>
</dbReference>
<keyword evidence="3" id="KW-1133">Transmembrane helix</keyword>
<dbReference type="InterPro" id="IPR043128">
    <property type="entry name" value="Rev_trsase/Diguanyl_cyclase"/>
</dbReference>
<accession>A0ABQ6H5I8</accession>
<sequence length="603" mass="68826">MITLVNITLCLIIAFSSLSFAGTQEIDYDTLVVQAQNTPQKTESNLKQLLSTPDDLSPAGLVDVYLLLSQISFQQGRHQDSMRSAQRALALSKEGQLAKQFALAKVFIAHNLFERHDYQMALRYLNEALPYFTDIDDQKMMANIYITIARSYSGLEQEQDALLAYLSSFQIILSHQRWNQLVGAYTGVSEPYLWIDDAIEQIDKVQHEIINSSPYKKTNSASRLIDNIAIWQFFTLLFFTLVILAYWAFLQRKYQIVHLKKLTEAQQEHITTISTIGQEVTSSLELNTVAEYVYSHIKELFNADVFSIGIYNKNQNLIDFPFTIEKGRALEDYQIHMTDNERLAVWCIKNQKEVVLSQISDSSKYVTTEQTAAAGGMMQSIVYIPLMIEQNIVGCITVQREQEGSFNELQLNMMQTIASYTAIAVDNALTHRELKQASNTDYLTKLRNRRAFVEKAEYQLNVIERGKHELCFAITDIDNFKQFNDTYGHDCGDYVLKEIAKTFISLIRKQDIVARWGGEEFVFMLPNTNLENAQFLLDKVRATIAAQHFSYQGHEFKISLTFGVTQAKPEAGLTKLMNTADEALYLGKQNGKNIVITKEYEAL</sequence>
<protein>
    <recommendedName>
        <fullName evidence="1">diguanylate cyclase</fullName>
        <ecNumber evidence="1">2.7.7.65</ecNumber>
    </recommendedName>
</protein>
<evidence type="ECO:0000256" key="2">
    <source>
        <dbReference type="ARBA" id="ARBA00034247"/>
    </source>
</evidence>
<dbReference type="InterPro" id="IPR029016">
    <property type="entry name" value="GAF-like_dom_sf"/>
</dbReference>
<dbReference type="SUPFAM" id="SSF55781">
    <property type="entry name" value="GAF domain-like"/>
    <property type="match status" value="1"/>
</dbReference>
<keyword evidence="3" id="KW-0812">Transmembrane</keyword>
<dbReference type="InterPro" id="IPR050469">
    <property type="entry name" value="Diguanylate_Cyclase"/>
</dbReference>
<evidence type="ECO:0000256" key="3">
    <source>
        <dbReference type="SAM" id="Phobius"/>
    </source>
</evidence>
<name>A0ABQ6H5I8_9GAMM</name>
<dbReference type="InterPro" id="IPR003018">
    <property type="entry name" value="GAF"/>
</dbReference>
<proteinExistence type="predicted"/>
<dbReference type="InterPro" id="IPR029787">
    <property type="entry name" value="Nucleotide_cyclase"/>
</dbReference>
<dbReference type="PANTHER" id="PTHR45138">
    <property type="entry name" value="REGULATORY COMPONENTS OF SENSORY TRANSDUCTION SYSTEM"/>
    <property type="match status" value="1"/>
</dbReference>
<comment type="caution">
    <text evidence="6">The sequence shown here is derived from an EMBL/GenBank/DDBJ whole genome shotgun (WGS) entry which is preliminary data.</text>
</comment>
<dbReference type="InterPro" id="IPR000160">
    <property type="entry name" value="GGDEF_dom"/>
</dbReference>
<dbReference type="SUPFAM" id="SSF55073">
    <property type="entry name" value="Nucleotide cyclase"/>
    <property type="match status" value="1"/>
</dbReference>
<dbReference type="Pfam" id="PF00990">
    <property type="entry name" value="GGDEF"/>
    <property type="match status" value="1"/>
</dbReference>
<gene>
    <name evidence="6" type="ORF">theurythT_22310</name>
</gene>